<organism evidence="2 3">
    <name type="scientific">Paenibacillus artemisiicola</name>
    <dbReference type="NCBI Taxonomy" id="1172618"/>
    <lineage>
        <taxon>Bacteria</taxon>
        <taxon>Bacillati</taxon>
        <taxon>Bacillota</taxon>
        <taxon>Bacilli</taxon>
        <taxon>Bacillales</taxon>
        <taxon>Paenibacillaceae</taxon>
        <taxon>Paenibacillus</taxon>
    </lineage>
</organism>
<reference evidence="2 3" key="1">
    <citation type="submission" date="2021-03" db="EMBL/GenBank/DDBJ databases">
        <title>Paenibacillus artemisicola MWE-103 whole genome sequence.</title>
        <authorList>
            <person name="Ham Y.J."/>
        </authorList>
    </citation>
    <scope>NUCLEOTIDE SEQUENCE [LARGE SCALE GENOMIC DNA]</scope>
    <source>
        <strain evidence="2 3">MWE-103</strain>
    </source>
</reference>
<feature type="transmembrane region" description="Helical" evidence="1">
    <location>
        <begin position="36"/>
        <end position="56"/>
    </location>
</feature>
<dbReference type="InterPro" id="IPR054229">
    <property type="entry name" value="DUF6954"/>
</dbReference>
<evidence type="ECO:0000313" key="2">
    <source>
        <dbReference type="EMBL" id="MBO7745338.1"/>
    </source>
</evidence>
<sequence length="60" mass="6527">MKTVLGIVLFLLFAVVTFFGLGPVLFADGSRHERLLTLGSVVAAYALLAIAAYGVFRRKR</sequence>
<dbReference type="RefSeq" id="WP_208848214.1">
    <property type="nucleotide sequence ID" value="NZ_JAGGDJ010000009.1"/>
</dbReference>
<comment type="caution">
    <text evidence="2">The sequence shown here is derived from an EMBL/GenBank/DDBJ whole genome shotgun (WGS) entry which is preliminary data.</text>
</comment>
<accession>A0ABS3WAK5</accession>
<evidence type="ECO:0000313" key="3">
    <source>
        <dbReference type="Proteomes" id="UP000670947"/>
    </source>
</evidence>
<keyword evidence="1" id="KW-0472">Membrane</keyword>
<dbReference type="Pfam" id="PF22268">
    <property type="entry name" value="DUF6954"/>
    <property type="match status" value="1"/>
</dbReference>
<name>A0ABS3WAK5_9BACL</name>
<gene>
    <name evidence="2" type="ORF">I8J29_14090</name>
</gene>
<dbReference type="Proteomes" id="UP000670947">
    <property type="component" value="Unassembled WGS sequence"/>
</dbReference>
<keyword evidence="1" id="KW-1133">Transmembrane helix</keyword>
<keyword evidence="1" id="KW-0812">Transmembrane</keyword>
<keyword evidence="3" id="KW-1185">Reference proteome</keyword>
<protein>
    <submittedName>
        <fullName evidence="2">Uncharacterized protein</fullName>
    </submittedName>
</protein>
<dbReference type="EMBL" id="JAGGDJ010000009">
    <property type="protein sequence ID" value="MBO7745338.1"/>
    <property type="molecule type" value="Genomic_DNA"/>
</dbReference>
<evidence type="ECO:0000256" key="1">
    <source>
        <dbReference type="SAM" id="Phobius"/>
    </source>
</evidence>
<proteinExistence type="predicted"/>